<keyword evidence="8" id="KW-1185">Reference proteome</keyword>
<feature type="compositionally biased region" description="Polar residues" evidence="5">
    <location>
        <begin position="203"/>
        <end position="223"/>
    </location>
</feature>
<keyword evidence="4 6" id="KW-0472">Membrane</keyword>
<evidence type="ECO:0000256" key="1">
    <source>
        <dbReference type="ARBA" id="ARBA00004167"/>
    </source>
</evidence>
<feature type="compositionally biased region" description="Polar residues" evidence="5">
    <location>
        <begin position="53"/>
        <end position="66"/>
    </location>
</feature>
<name>A0AA40A1T6_9PEZI</name>
<dbReference type="GO" id="GO:0016020">
    <property type="term" value="C:membrane"/>
    <property type="evidence" value="ECO:0007669"/>
    <property type="project" value="UniProtKB-SubCell"/>
</dbReference>
<gene>
    <name evidence="7" type="ORF">B0H67DRAFT_494488</name>
</gene>
<feature type="compositionally biased region" description="Basic and acidic residues" evidence="5">
    <location>
        <begin position="263"/>
        <end position="295"/>
    </location>
</feature>
<feature type="region of interest" description="Disordered" evidence="5">
    <location>
        <begin position="180"/>
        <end position="223"/>
    </location>
</feature>
<protein>
    <submittedName>
        <fullName evidence="7">Cytochrome oxidase c assembly-domain-containing protein</fullName>
    </submittedName>
</protein>
<sequence>MPITTAPRSVKDATRFTPTTPHANSKLPEPRFARPAHHGSSASASVPADKPPSGNSKPSGNKTTKFYETPDQRVARLRAAHRRATEAKVSRFDRIVTGGRWFFDGAHKVTVVGLVGFSVLAAVVTVYTAADMMMYNKKRKAEFFEAQRRLEDNSLEAARLAYMLGKATEEQIALVEEVLEREGDSGQHTSSRVTEAANWPSPAASTAKTDQTQAGETPKTTSGGVWSWLTSSLKKEEGGDDFMTDLVRAIEDKQAYVRSKAHEAFGKEKENQRHGGPLDRVGLETEGAEQKEAAPKKKGWFW</sequence>
<feature type="region of interest" description="Disordered" evidence="5">
    <location>
        <begin position="1"/>
        <end position="71"/>
    </location>
</feature>
<evidence type="ECO:0000256" key="3">
    <source>
        <dbReference type="ARBA" id="ARBA00022989"/>
    </source>
</evidence>
<evidence type="ECO:0000256" key="2">
    <source>
        <dbReference type="ARBA" id="ARBA00022692"/>
    </source>
</evidence>
<accession>A0AA40A1T6</accession>
<dbReference type="Pfam" id="PF14880">
    <property type="entry name" value="COX14"/>
    <property type="match status" value="1"/>
</dbReference>
<dbReference type="Proteomes" id="UP001172102">
    <property type="component" value="Unassembled WGS sequence"/>
</dbReference>
<feature type="region of interest" description="Disordered" evidence="5">
    <location>
        <begin position="263"/>
        <end position="302"/>
    </location>
</feature>
<dbReference type="EMBL" id="JAUKUA010000006">
    <property type="protein sequence ID" value="KAK0707669.1"/>
    <property type="molecule type" value="Genomic_DNA"/>
</dbReference>
<organism evidence="7 8">
    <name type="scientific">Lasiosphaeris hirsuta</name>
    <dbReference type="NCBI Taxonomy" id="260670"/>
    <lineage>
        <taxon>Eukaryota</taxon>
        <taxon>Fungi</taxon>
        <taxon>Dikarya</taxon>
        <taxon>Ascomycota</taxon>
        <taxon>Pezizomycotina</taxon>
        <taxon>Sordariomycetes</taxon>
        <taxon>Sordariomycetidae</taxon>
        <taxon>Sordariales</taxon>
        <taxon>Lasiosphaeriaceae</taxon>
        <taxon>Lasiosphaeris</taxon>
    </lineage>
</organism>
<comment type="subcellular location">
    <subcellularLocation>
        <location evidence="1">Membrane</location>
        <topology evidence="1">Single-pass membrane protein</topology>
    </subcellularLocation>
</comment>
<evidence type="ECO:0000256" key="5">
    <source>
        <dbReference type="SAM" id="MobiDB-lite"/>
    </source>
</evidence>
<feature type="transmembrane region" description="Helical" evidence="6">
    <location>
        <begin position="109"/>
        <end position="130"/>
    </location>
</feature>
<evidence type="ECO:0000256" key="6">
    <source>
        <dbReference type="SAM" id="Phobius"/>
    </source>
</evidence>
<proteinExistence type="predicted"/>
<comment type="caution">
    <text evidence="7">The sequence shown here is derived from an EMBL/GenBank/DDBJ whole genome shotgun (WGS) entry which is preliminary data.</text>
</comment>
<evidence type="ECO:0000313" key="7">
    <source>
        <dbReference type="EMBL" id="KAK0707669.1"/>
    </source>
</evidence>
<evidence type="ECO:0000256" key="4">
    <source>
        <dbReference type="ARBA" id="ARBA00023136"/>
    </source>
</evidence>
<dbReference type="InterPro" id="IPR029208">
    <property type="entry name" value="COX14"/>
</dbReference>
<reference evidence="7" key="1">
    <citation type="submission" date="2023-06" db="EMBL/GenBank/DDBJ databases">
        <title>Genome-scale phylogeny and comparative genomics of the fungal order Sordariales.</title>
        <authorList>
            <consortium name="Lawrence Berkeley National Laboratory"/>
            <person name="Hensen N."/>
            <person name="Bonometti L."/>
            <person name="Westerberg I."/>
            <person name="Brannstrom I.O."/>
            <person name="Guillou S."/>
            <person name="Cros-Aarteil S."/>
            <person name="Calhoun S."/>
            <person name="Haridas S."/>
            <person name="Kuo A."/>
            <person name="Mondo S."/>
            <person name="Pangilinan J."/>
            <person name="Riley R."/>
            <person name="Labutti K."/>
            <person name="Andreopoulos B."/>
            <person name="Lipzen A."/>
            <person name="Chen C."/>
            <person name="Yanf M."/>
            <person name="Daum C."/>
            <person name="Ng V."/>
            <person name="Clum A."/>
            <person name="Steindorff A."/>
            <person name="Ohm R."/>
            <person name="Martin F."/>
            <person name="Silar P."/>
            <person name="Natvig D."/>
            <person name="Lalanne C."/>
            <person name="Gautier V."/>
            <person name="Ament-Velasquez S.L."/>
            <person name="Kruys A."/>
            <person name="Hutchinson M.I."/>
            <person name="Powell A.J."/>
            <person name="Barry K."/>
            <person name="Miller A.N."/>
            <person name="Grigoriev I.V."/>
            <person name="Debuchy R."/>
            <person name="Gladieux P."/>
            <person name="Thoren M.H."/>
            <person name="Johannesson H."/>
        </authorList>
    </citation>
    <scope>NUCLEOTIDE SEQUENCE</scope>
    <source>
        <strain evidence="7">SMH4607-1</strain>
    </source>
</reference>
<keyword evidence="2 6" id="KW-0812">Transmembrane</keyword>
<evidence type="ECO:0000313" key="8">
    <source>
        <dbReference type="Proteomes" id="UP001172102"/>
    </source>
</evidence>
<keyword evidence="3 6" id="KW-1133">Transmembrane helix</keyword>
<dbReference type="AlphaFoldDB" id="A0AA40A1T6"/>